<feature type="transmembrane region" description="Helical" evidence="1">
    <location>
        <begin position="416"/>
        <end position="435"/>
    </location>
</feature>
<feature type="transmembrane region" description="Helical" evidence="1">
    <location>
        <begin position="192"/>
        <end position="212"/>
    </location>
</feature>
<evidence type="ECO:0000313" key="4">
    <source>
        <dbReference type="Proteomes" id="UP000774326"/>
    </source>
</evidence>
<feature type="signal peptide" evidence="2">
    <location>
        <begin position="1"/>
        <end position="28"/>
    </location>
</feature>
<reference evidence="3" key="2">
    <citation type="submission" date="2021-01" db="EMBL/GenBank/DDBJ databases">
        <authorList>
            <person name="Schikora-Tamarit M.A."/>
        </authorList>
    </citation>
    <scope>NUCLEOTIDE SEQUENCE</scope>
    <source>
        <strain evidence="3">CBS2887</strain>
    </source>
</reference>
<feature type="chain" id="PRO_5040153266" evidence="2">
    <location>
        <begin position="29"/>
        <end position="536"/>
    </location>
</feature>
<comment type="caution">
    <text evidence="3">The sequence shown here is derived from an EMBL/GenBank/DDBJ whole genome shotgun (WGS) entry which is preliminary data.</text>
</comment>
<keyword evidence="1" id="KW-0472">Membrane</keyword>
<evidence type="ECO:0000256" key="2">
    <source>
        <dbReference type="SAM" id="SignalP"/>
    </source>
</evidence>
<protein>
    <submittedName>
        <fullName evidence="3">Uncharacterized protein</fullName>
    </submittedName>
</protein>
<feature type="transmembrane region" description="Helical" evidence="1">
    <location>
        <begin position="374"/>
        <end position="396"/>
    </location>
</feature>
<dbReference type="EMBL" id="JAEUBG010004429">
    <property type="protein sequence ID" value="KAH3681404.1"/>
    <property type="molecule type" value="Genomic_DNA"/>
</dbReference>
<keyword evidence="1" id="KW-0812">Transmembrane</keyword>
<feature type="transmembrane region" description="Helical" evidence="1">
    <location>
        <begin position="219"/>
        <end position="238"/>
    </location>
</feature>
<name>A0A9P8Q259_WICPI</name>
<feature type="transmembrane region" description="Helical" evidence="1">
    <location>
        <begin position="258"/>
        <end position="280"/>
    </location>
</feature>
<keyword evidence="2" id="KW-0732">Signal</keyword>
<proteinExistence type="predicted"/>
<sequence>MRLLPPNCLEVILLTTSLFLFLLQPTNAEILKPRGKNWLSSKTCQHLTKNFTIEAIPEKYHNSVTGDAVFYKVSDMFPKEDTSHFFYFGNQDASMKCNNTHCEPTLGLKKTLESVDIVRDRRLGKMSFRDLKRGKDFDYTVRSSGFWCVETHWTVTRSSGLKLTDIKGFEPVVQFNTEDFYRDYLFYAHFNYYALIPFAVPLIWSIVLYFFVTKRTITRGLPAMIGFFITMCAVRASHPLINVHAASHTSYHNASLNIALATLTVVVETLFDFMVCWYVFRPLVESKVCQMLTVARMFSTACFSTVYVVIRCTGNYPYILPYSTNNTEILIGIPLVQFFVNAASFLIVFSSYLSIKDKSDPNQEDTPATKTSDTIPMILSCWAVFYLVGGCLGLALTGQNVKLLDNYLTSKLLMSYYALYYVSWFVLFSLLCVSYSMKPATEGPNIPENSRTNRVRSNMVPNDSCEYINLTDLNKSQSEPGIEHEVVFEDTAKTPDVSPFNKSIFLNGLETARRRSTDSLHPSQFVHFQREAGEDV</sequence>
<keyword evidence="1" id="KW-1133">Transmembrane helix</keyword>
<keyword evidence="4" id="KW-1185">Reference proteome</keyword>
<organism evidence="3 4">
    <name type="scientific">Wickerhamomyces pijperi</name>
    <name type="common">Yeast</name>
    <name type="synonym">Pichia pijperi</name>
    <dbReference type="NCBI Taxonomy" id="599730"/>
    <lineage>
        <taxon>Eukaryota</taxon>
        <taxon>Fungi</taxon>
        <taxon>Dikarya</taxon>
        <taxon>Ascomycota</taxon>
        <taxon>Saccharomycotina</taxon>
        <taxon>Saccharomycetes</taxon>
        <taxon>Phaffomycetales</taxon>
        <taxon>Wickerhamomycetaceae</taxon>
        <taxon>Wickerhamomyces</taxon>
    </lineage>
</organism>
<evidence type="ECO:0000256" key="1">
    <source>
        <dbReference type="SAM" id="Phobius"/>
    </source>
</evidence>
<dbReference type="AlphaFoldDB" id="A0A9P8Q259"/>
<evidence type="ECO:0000313" key="3">
    <source>
        <dbReference type="EMBL" id="KAH3681404.1"/>
    </source>
</evidence>
<dbReference type="Proteomes" id="UP000774326">
    <property type="component" value="Unassembled WGS sequence"/>
</dbReference>
<feature type="transmembrane region" description="Helical" evidence="1">
    <location>
        <begin position="330"/>
        <end position="353"/>
    </location>
</feature>
<gene>
    <name evidence="3" type="ORF">WICPIJ_007620</name>
</gene>
<reference evidence="3" key="1">
    <citation type="journal article" date="2021" name="Open Biol.">
        <title>Shared evolutionary footprints suggest mitochondrial oxidative damage underlies multiple complex I losses in fungi.</title>
        <authorList>
            <person name="Schikora-Tamarit M.A."/>
            <person name="Marcet-Houben M."/>
            <person name="Nosek J."/>
            <person name="Gabaldon T."/>
        </authorList>
    </citation>
    <scope>NUCLEOTIDE SEQUENCE</scope>
    <source>
        <strain evidence="3">CBS2887</strain>
    </source>
</reference>
<accession>A0A9P8Q259</accession>
<feature type="transmembrane region" description="Helical" evidence="1">
    <location>
        <begin position="292"/>
        <end position="310"/>
    </location>
</feature>